<evidence type="ECO:0000256" key="1">
    <source>
        <dbReference type="ARBA" id="ARBA00004123"/>
    </source>
</evidence>
<reference evidence="8" key="1">
    <citation type="submission" date="2023-03" db="EMBL/GenBank/DDBJ databases">
        <authorList>
            <person name="Julca I."/>
        </authorList>
    </citation>
    <scope>NUCLEOTIDE SEQUENCE</scope>
</reference>
<feature type="region of interest" description="Disordered" evidence="6">
    <location>
        <begin position="1"/>
        <end position="30"/>
    </location>
</feature>
<evidence type="ECO:0000259" key="7">
    <source>
        <dbReference type="PROSITE" id="PS50066"/>
    </source>
</evidence>
<dbReference type="GO" id="GO:0045944">
    <property type="term" value="P:positive regulation of transcription by RNA polymerase II"/>
    <property type="evidence" value="ECO:0007669"/>
    <property type="project" value="InterPro"/>
</dbReference>
<dbReference type="GO" id="GO:0000987">
    <property type="term" value="F:cis-regulatory region sequence-specific DNA binding"/>
    <property type="evidence" value="ECO:0007669"/>
    <property type="project" value="InterPro"/>
</dbReference>
<keyword evidence="2" id="KW-0805">Transcription regulation</keyword>
<evidence type="ECO:0000256" key="3">
    <source>
        <dbReference type="ARBA" id="ARBA00023125"/>
    </source>
</evidence>
<evidence type="ECO:0000313" key="8">
    <source>
        <dbReference type="EMBL" id="CAI9089975.1"/>
    </source>
</evidence>
<organism evidence="8 9">
    <name type="scientific">Oldenlandia corymbosa var. corymbosa</name>
    <dbReference type="NCBI Taxonomy" id="529605"/>
    <lineage>
        <taxon>Eukaryota</taxon>
        <taxon>Viridiplantae</taxon>
        <taxon>Streptophyta</taxon>
        <taxon>Embryophyta</taxon>
        <taxon>Tracheophyta</taxon>
        <taxon>Spermatophyta</taxon>
        <taxon>Magnoliopsida</taxon>
        <taxon>eudicotyledons</taxon>
        <taxon>Gunneridae</taxon>
        <taxon>Pentapetalae</taxon>
        <taxon>asterids</taxon>
        <taxon>lamiids</taxon>
        <taxon>Gentianales</taxon>
        <taxon>Rubiaceae</taxon>
        <taxon>Rubioideae</taxon>
        <taxon>Spermacoceae</taxon>
        <taxon>Hedyotis-Oldenlandia complex</taxon>
        <taxon>Oldenlandia</taxon>
    </lineage>
</organism>
<dbReference type="InterPro" id="IPR036879">
    <property type="entry name" value="TF_MADSbox_sf"/>
</dbReference>
<evidence type="ECO:0000256" key="4">
    <source>
        <dbReference type="ARBA" id="ARBA00023163"/>
    </source>
</evidence>
<dbReference type="GO" id="GO:0005634">
    <property type="term" value="C:nucleus"/>
    <property type="evidence" value="ECO:0007669"/>
    <property type="project" value="UniProtKB-SubCell"/>
</dbReference>
<dbReference type="Pfam" id="PF00319">
    <property type="entry name" value="SRF-TF"/>
    <property type="match status" value="1"/>
</dbReference>
<evidence type="ECO:0000256" key="2">
    <source>
        <dbReference type="ARBA" id="ARBA00023015"/>
    </source>
</evidence>
<keyword evidence="3" id="KW-0238">DNA-binding</keyword>
<dbReference type="InterPro" id="IPR002100">
    <property type="entry name" value="TF_MADSbox"/>
</dbReference>
<name>A0AAV1C394_OLDCO</name>
<gene>
    <name evidence="8" type="ORF">OLC1_LOCUS2228</name>
</gene>
<dbReference type="PROSITE" id="PS50066">
    <property type="entry name" value="MADS_BOX_2"/>
    <property type="match status" value="1"/>
</dbReference>
<dbReference type="AlphaFoldDB" id="A0AAV1C394"/>
<feature type="region of interest" description="Disordered" evidence="6">
    <location>
        <begin position="257"/>
        <end position="276"/>
    </location>
</feature>
<keyword evidence="4" id="KW-0804">Transcription</keyword>
<accession>A0AAV1C394</accession>
<dbReference type="Proteomes" id="UP001161247">
    <property type="component" value="Chromosome 1"/>
</dbReference>
<keyword evidence="9" id="KW-1185">Reference proteome</keyword>
<proteinExistence type="predicted"/>
<feature type="domain" description="MADS-box" evidence="7">
    <location>
        <begin position="13"/>
        <end position="66"/>
    </location>
</feature>
<evidence type="ECO:0000313" key="9">
    <source>
        <dbReference type="Proteomes" id="UP001161247"/>
    </source>
</evidence>
<dbReference type="EMBL" id="OX459118">
    <property type="protein sequence ID" value="CAI9089975.1"/>
    <property type="molecule type" value="Genomic_DNA"/>
</dbReference>
<evidence type="ECO:0000256" key="5">
    <source>
        <dbReference type="ARBA" id="ARBA00023242"/>
    </source>
</evidence>
<keyword evidence="5" id="KW-0539">Nucleus</keyword>
<dbReference type="GO" id="GO:0000981">
    <property type="term" value="F:DNA-binding transcription factor activity, RNA polymerase II-specific"/>
    <property type="evidence" value="ECO:0007669"/>
    <property type="project" value="InterPro"/>
</dbReference>
<dbReference type="GO" id="GO:0046983">
    <property type="term" value="F:protein dimerization activity"/>
    <property type="evidence" value="ECO:0007669"/>
    <property type="project" value="InterPro"/>
</dbReference>
<comment type="subcellular location">
    <subcellularLocation>
        <location evidence="1">Nucleus</location>
    </subcellularLocation>
</comment>
<dbReference type="Gene3D" id="3.40.1810.10">
    <property type="entry name" value="Transcription factor, MADS-box"/>
    <property type="match status" value="1"/>
</dbReference>
<dbReference type="InterPro" id="IPR033897">
    <property type="entry name" value="SRF-like_MADS-box"/>
</dbReference>
<protein>
    <submittedName>
        <fullName evidence="8">OLC1v1024633C1</fullName>
    </submittedName>
</protein>
<evidence type="ECO:0000256" key="6">
    <source>
        <dbReference type="SAM" id="MobiDB-lite"/>
    </source>
</evidence>
<feature type="compositionally biased region" description="Basic and acidic residues" evidence="6">
    <location>
        <begin position="1"/>
        <end position="14"/>
    </location>
</feature>
<sequence>MGRRPRNQDSEGTTKKKQPLSSSQDPKKYMEVFRRRKDGLKKKAEELSTLCDVPVLVMVRSAEGDLEVVWPEDQSQVTSILKNYVNSRNPAEEISPEQTDHVLQVDETNLIDVDVKEQGLQLGYSYQQINENCRNRGDYGMWNGIQNGFDSGHSTMKRMMPNNEQNYVGSTTTASLINHDNDSYIGWKQGMAPLGRNFSDVILQPEPIQFCCPDYDRVFAPDNSSLGFSHWNGENLGSFGMVNPDFGFNYRGTSTQTMVPQSFPQDGSTTRKMGFN</sequence>
<dbReference type="CDD" id="cd00266">
    <property type="entry name" value="MADS_SRF_like"/>
    <property type="match status" value="1"/>
</dbReference>
<dbReference type="SUPFAM" id="SSF55455">
    <property type="entry name" value="SRF-like"/>
    <property type="match status" value="1"/>
</dbReference>
<dbReference type="SMART" id="SM00432">
    <property type="entry name" value="MADS"/>
    <property type="match status" value="1"/>
</dbReference>